<dbReference type="EMBL" id="CP144541">
    <property type="protein sequence ID" value="WVW81066.1"/>
    <property type="molecule type" value="Genomic_DNA"/>
</dbReference>
<reference evidence="1" key="1">
    <citation type="submission" date="2013-07" db="EMBL/GenBank/DDBJ databases">
        <title>The Genome Sequence of Cryptococcus bestiolae CBS10118.</title>
        <authorList>
            <consortium name="The Broad Institute Genome Sequencing Platform"/>
            <person name="Cuomo C."/>
            <person name="Litvintseva A."/>
            <person name="Chen Y."/>
            <person name="Heitman J."/>
            <person name="Sun S."/>
            <person name="Springer D."/>
            <person name="Dromer F."/>
            <person name="Young S.K."/>
            <person name="Zeng Q."/>
            <person name="Gargeya S."/>
            <person name="Fitzgerald M."/>
            <person name="Abouelleil A."/>
            <person name="Alvarado L."/>
            <person name="Berlin A.M."/>
            <person name="Chapman S.B."/>
            <person name="Dewar J."/>
            <person name="Goldberg J."/>
            <person name="Griggs A."/>
            <person name="Gujja S."/>
            <person name="Hansen M."/>
            <person name="Howarth C."/>
            <person name="Imamovic A."/>
            <person name="Larimer J."/>
            <person name="McCowan C."/>
            <person name="Murphy C."/>
            <person name="Pearson M."/>
            <person name="Priest M."/>
            <person name="Roberts A."/>
            <person name="Saif S."/>
            <person name="Shea T."/>
            <person name="Sykes S."/>
            <person name="Wortman J."/>
            <person name="Nusbaum C."/>
            <person name="Birren B."/>
        </authorList>
    </citation>
    <scope>NUCLEOTIDE SEQUENCE [LARGE SCALE GENOMIC DNA]</scope>
    <source>
        <strain evidence="1">CBS 10118</strain>
    </source>
</reference>
<reference evidence="2" key="2">
    <citation type="submission" date="2013-07" db="EMBL/GenBank/DDBJ databases">
        <authorList>
            <consortium name="The Broad Institute Genome Sequencing Platform"/>
            <person name="Cuomo C."/>
            <person name="Litvintseva A."/>
            <person name="Chen Y."/>
            <person name="Heitman J."/>
            <person name="Sun S."/>
            <person name="Springer D."/>
            <person name="Dromer F."/>
            <person name="Young S.K."/>
            <person name="Zeng Q."/>
            <person name="Gargeya S."/>
            <person name="Fitzgerald M."/>
            <person name="Abouelleil A."/>
            <person name="Alvarado L."/>
            <person name="Berlin A.M."/>
            <person name="Chapman S.B."/>
            <person name="Dewar J."/>
            <person name="Goldberg J."/>
            <person name="Griggs A."/>
            <person name="Gujja S."/>
            <person name="Hansen M."/>
            <person name="Howarth C."/>
            <person name="Imamovic A."/>
            <person name="Larimer J."/>
            <person name="McCowan C."/>
            <person name="Murphy C."/>
            <person name="Pearson M."/>
            <person name="Priest M."/>
            <person name="Roberts A."/>
            <person name="Saif S."/>
            <person name="Shea T."/>
            <person name="Sykes S."/>
            <person name="Wortman J."/>
            <person name="Nusbaum C."/>
            <person name="Birren B."/>
        </authorList>
    </citation>
    <scope>NUCLEOTIDE SEQUENCE</scope>
    <source>
        <strain evidence="2">CBS 10118</strain>
    </source>
</reference>
<evidence type="ECO:0000313" key="2">
    <source>
        <dbReference type="EMBL" id="WVW81066.1"/>
    </source>
</evidence>
<dbReference type="VEuPathDB" id="FungiDB:I302_01755"/>
<protein>
    <submittedName>
        <fullName evidence="1">Uncharacterized protein</fullName>
    </submittedName>
</protein>
<proteinExistence type="predicted"/>
<gene>
    <name evidence="1" type="ORF">I302_01755</name>
    <name evidence="2" type="ORF">I302_103057</name>
</gene>
<evidence type="ECO:0000313" key="3">
    <source>
        <dbReference type="Proteomes" id="UP000092730"/>
    </source>
</evidence>
<dbReference type="KEGG" id="kbi:30206154"/>
<reference evidence="1" key="3">
    <citation type="submission" date="2014-01" db="EMBL/GenBank/DDBJ databases">
        <title>Evolution of pathogenesis and genome organization in the Tremellales.</title>
        <authorList>
            <person name="Cuomo C."/>
            <person name="Litvintseva A."/>
            <person name="Heitman J."/>
            <person name="Chen Y."/>
            <person name="Sun S."/>
            <person name="Springer D."/>
            <person name="Dromer F."/>
            <person name="Young S."/>
            <person name="Zeng Q."/>
            <person name="Chapman S."/>
            <person name="Gujja S."/>
            <person name="Saif S."/>
            <person name="Birren B."/>
        </authorList>
    </citation>
    <scope>NUCLEOTIDE SEQUENCE</scope>
    <source>
        <strain evidence="1">CBS 10118</strain>
    </source>
</reference>
<accession>A0A1B9GGT8</accession>
<organism evidence="1">
    <name type="scientific">Kwoniella bestiolae CBS 10118</name>
    <dbReference type="NCBI Taxonomy" id="1296100"/>
    <lineage>
        <taxon>Eukaryota</taxon>
        <taxon>Fungi</taxon>
        <taxon>Dikarya</taxon>
        <taxon>Basidiomycota</taxon>
        <taxon>Agaricomycotina</taxon>
        <taxon>Tremellomycetes</taxon>
        <taxon>Tremellales</taxon>
        <taxon>Cryptococcaceae</taxon>
        <taxon>Kwoniella</taxon>
    </lineage>
</organism>
<dbReference type="EMBL" id="KI894018">
    <property type="protein sequence ID" value="OCF30236.1"/>
    <property type="molecule type" value="Genomic_DNA"/>
</dbReference>
<reference evidence="2" key="4">
    <citation type="submission" date="2024-02" db="EMBL/GenBank/DDBJ databases">
        <title>Comparative genomics of Cryptococcus and Kwoniella reveals pathogenesis evolution and contrasting modes of karyotype evolution via chromosome fusion or intercentromeric recombination.</title>
        <authorList>
            <person name="Coelho M.A."/>
            <person name="David-Palma M."/>
            <person name="Shea T."/>
            <person name="Bowers K."/>
            <person name="McGinley-Smith S."/>
            <person name="Mohammad A.W."/>
            <person name="Gnirke A."/>
            <person name="Yurkov A.M."/>
            <person name="Nowrousian M."/>
            <person name="Sun S."/>
            <person name="Cuomo C.A."/>
            <person name="Heitman J."/>
        </authorList>
    </citation>
    <scope>NUCLEOTIDE SEQUENCE</scope>
    <source>
        <strain evidence="2">CBS 10118</strain>
    </source>
</reference>
<keyword evidence="3" id="KW-1185">Reference proteome</keyword>
<sequence>MDGLSSSTKERMAVELTGEALRTVTRNATMINALRSWVPYYQRKIDQLTQSDSTSSASLDRHQELSDLAASQQVNSWCLCRTLATACEGKESDADDEIAEQASKAYLANLVTFAQRIHPEQANESIPTLEGVRKDRVDEVLNKLRSEEESDRCERVAKKIEKCLEILSNGILHKDELYIVNTTT</sequence>
<name>A0A1B9GGT8_9TREE</name>
<dbReference type="Proteomes" id="UP000092730">
    <property type="component" value="Chromosome 1"/>
</dbReference>
<dbReference type="GeneID" id="30206154"/>
<dbReference type="AlphaFoldDB" id="A0A1B9GGT8"/>
<dbReference type="RefSeq" id="XP_019051306.1">
    <property type="nucleotide sequence ID" value="XM_019188428.1"/>
</dbReference>
<evidence type="ECO:0000313" key="1">
    <source>
        <dbReference type="EMBL" id="OCF30236.1"/>
    </source>
</evidence>